<feature type="compositionally biased region" description="Polar residues" evidence="1">
    <location>
        <begin position="270"/>
        <end position="282"/>
    </location>
</feature>
<sequence length="300" mass="30825">MASDLLGRVPQPPLLLRLRKTWGYPREEKERRVQGCGQGAPEDAQGPGRQLARRAGGGLAGRGAARGSGAEGRGSRSAEPRVQKRRRGAARGGRAPGRARAPAAASSPRRPPPPAPRSPAPSTARAARRLLFAGGGRSPGLQKPAPHPRSQSAAAAVTAAAAAAAAEPGSSGRSGRCPQSAPGRVTAEAGRGACAGWAREGARARPGARSRGRRGGGRGRRAPPPVKGGSSASRAERTLLLPALGPRRRRGRSPGRWDPGHQQVPLLLPSKTSQIDSLLTSPMPTPESKPPSSGAWTSLI</sequence>
<evidence type="ECO:0000313" key="3">
    <source>
        <dbReference type="RefSeq" id="XP_053755143.1"/>
    </source>
</evidence>
<dbReference type="Proteomes" id="UP001165780">
    <property type="component" value="Unplaced"/>
</dbReference>
<feature type="region of interest" description="Disordered" evidence="1">
    <location>
        <begin position="20"/>
        <end position="300"/>
    </location>
</feature>
<feature type="compositionally biased region" description="Basic residues" evidence="1">
    <location>
        <begin position="206"/>
        <end position="221"/>
    </location>
</feature>
<feature type="compositionally biased region" description="Gly residues" evidence="1">
    <location>
        <begin position="55"/>
        <end position="72"/>
    </location>
</feature>
<feature type="compositionally biased region" description="Pro residues" evidence="1">
    <location>
        <begin position="109"/>
        <end position="119"/>
    </location>
</feature>
<keyword evidence="2" id="KW-1185">Reference proteome</keyword>
<reference evidence="3" key="1">
    <citation type="submission" date="2025-08" db="UniProtKB">
        <authorList>
            <consortium name="RefSeq"/>
        </authorList>
    </citation>
    <scope>IDENTIFICATION</scope>
    <source>
        <tissue evidence="3">Whole blood</tissue>
    </source>
</reference>
<dbReference type="AlphaFoldDB" id="A0A9W2V9S5"/>
<evidence type="ECO:0000256" key="1">
    <source>
        <dbReference type="SAM" id="MobiDB-lite"/>
    </source>
</evidence>
<feature type="compositionally biased region" description="Low complexity" evidence="1">
    <location>
        <begin position="120"/>
        <end position="132"/>
    </location>
</feature>
<proteinExistence type="predicted"/>
<feature type="compositionally biased region" description="Low complexity" evidence="1">
    <location>
        <begin position="189"/>
        <end position="205"/>
    </location>
</feature>
<evidence type="ECO:0000313" key="2">
    <source>
        <dbReference type="Proteomes" id="UP001165780"/>
    </source>
</evidence>
<dbReference type="RefSeq" id="XP_053755143.1">
    <property type="nucleotide sequence ID" value="XM_053899168.1"/>
</dbReference>
<dbReference type="GeneID" id="128775938"/>
<name>A0A9W2V9S5_PANPR</name>
<feature type="compositionally biased region" description="Low complexity" evidence="1">
    <location>
        <begin position="96"/>
        <end position="108"/>
    </location>
</feature>
<feature type="compositionally biased region" description="Polar residues" evidence="1">
    <location>
        <begin position="290"/>
        <end position="300"/>
    </location>
</feature>
<feature type="compositionally biased region" description="Low complexity" evidence="1">
    <location>
        <begin position="44"/>
        <end position="54"/>
    </location>
</feature>
<gene>
    <name evidence="3" type="primary">LOC128775938</name>
</gene>
<organism evidence="2 3">
    <name type="scientific">Panthera pardus</name>
    <name type="common">Leopard</name>
    <name type="synonym">Felis pardus</name>
    <dbReference type="NCBI Taxonomy" id="9691"/>
    <lineage>
        <taxon>Eukaryota</taxon>
        <taxon>Metazoa</taxon>
        <taxon>Chordata</taxon>
        <taxon>Craniata</taxon>
        <taxon>Vertebrata</taxon>
        <taxon>Euteleostomi</taxon>
        <taxon>Mammalia</taxon>
        <taxon>Eutheria</taxon>
        <taxon>Laurasiatheria</taxon>
        <taxon>Carnivora</taxon>
        <taxon>Feliformia</taxon>
        <taxon>Felidae</taxon>
        <taxon>Pantherinae</taxon>
        <taxon>Panthera</taxon>
    </lineage>
</organism>
<feature type="compositionally biased region" description="Basic and acidic residues" evidence="1">
    <location>
        <begin position="73"/>
        <end position="82"/>
    </location>
</feature>
<feature type="compositionally biased region" description="Low complexity" evidence="1">
    <location>
        <begin position="153"/>
        <end position="166"/>
    </location>
</feature>
<accession>A0A9W2V9S5</accession>
<protein>
    <submittedName>
        <fullName evidence="3">Spidroin-2-like</fullName>
    </submittedName>
</protein>